<dbReference type="PANTHER" id="PTHR48174:SF5">
    <property type="entry name" value="VACUOLAR PROTEIN SORTING-ASSOCIATED PROTEIN 62"/>
    <property type="match status" value="1"/>
</dbReference>
<keyword evidence="2" id="KW-1185">Reference proteome</keyword>
<sequence>MVHGSATIAEVDLTADEYVTDAEWTPDAARLLVATSTRLFSVDTTSGEMATARCECDSIAVVGAKVYAIGGYSATEMARYDLATLRPDGTVRPDLGGARGLLSVDGAGERLVQFRIVADGARPISDVVVFDPATGATTTVGNTGDIGSPSDSAYTPRGWRDAPVYAYIATGTTSAWTGTATVVWFDPTSPAPQVVTTDRQLRAESPDVRDAAWSSARSDLWWAADGTIRTTAHTWKCESGAPLSRPTCTDLLPRQQWRYDGVDWTRTDDRDLATVRDLANGTSVELDRDGRLFLVDGERKPLASEVERLWTPALPAAPVEPGSQAMAERFAPEVWLHGDEANFPADASDFVRRSTLRFDHGAPCGDPELVAAPPDEAKLGSGEHTHPAARLDSRDCPHRDDVVYRSDVVVKEGGGKGFILDLDDDDARDGNKPVDGVVTAPVYWEYWPGDRPGRGVYVYWFFYAYNDFNNKHEADWERVGVQVDGDRATGVAFSKHNVPACQVVWDRLDTHEGRPVVLSAKGSHASYAFEGDFSRTDGQQLGTDSTRRQIRWPTWTDVRDLRTQPWYGYRGWWGDMGLISYNSGILGPYPKRDMSALLSTSPCTEQVGRVPKDWVGTWKAERVQDPMGAQDPRAVDYSAEITIRQGGFGEAVGTASYPGLGCTGSLKLERSTQEAIVLRETREPDPADRSERCRTAGHTTITATPTGLSYRFVPDRRPGPITADLVRG</sequence>
<dbReference type="AlphaFoldDB" id="A0A918LEC0"/>
<accession>A0A918LEC0</accession>
<comment type="caution">
    <text evidence="1">The sequence shown here is derived from an EMBL/GenBank/DDBJ whole genome shotgun (WGS) entry which is preliminary data.</text>
</comment>
<dbReference type="SUPFAM" id="SSF69322">
    <property type="entry name" value="Tricorn protease domain 2"/>
    <property type="match status" value="1"/>
</dbReference>
<evidence type="ECO:0000313" key="1">
    <source>
        <dbReference type="EMBL" id="GGS34697.1"/>
    </source>
</evidence>
<dbReference type="Proteomes" id="UP000660680">
    <property type="component" value="Unassembled WGS sequence"/>
</dbReference>
<organism evidence="1 2">
    <name type="scientific">Actinokineospora fastidiosa</name>
    <dbReference type="NCBI Taxonomy" id="1816"/>
    <lineage>
        <taxon>Bacteria</taxon>
        <taxon>Bacillati</taxon>
        <taxon>Actinomycetota</taxon>
        <taxon>Actinomycetes</taxon>
        <taxon>Pseudonocardiales</taxon>
        <taxon>Pseudonocardiaceae</taxon>
        <taxon>Actinokineospora</taxon>
    </lineage>
</organism>
<dbReference type="EMBL" id="BMRB01000002">
    <property type="protein sequence ID" value="GGS34697.1"/>
    <property type="molecule type" value="Genomic_DNA"/>
</dbReference>
<gene>
    <name evidence="1" type="ORF">GCM10010171_31470</name>
</gene>
<reference evidence="1" key="1">
    <citation type="journal article" date="2014" name="Int. J. Syst. Evol. Microbiol.">
        <title>Complete genome sequence of Corynebacterium casei LMG S-19264T (=DSM 44701T), isolated from a smear-ripened cheese.</title>
        <authorList>
            <consortium name="US DOE Joint Genome Institute (JGI-PGF)"/>
            <person name="Walter F."/>
            <person name="Albersmeier A."/>
            <person name="Kalinowski J."/>
            <person name="Ruckert C."/>
        </authorList>
    </citation>
    <scope>NUCLEOTIDE SEQUENCE</scope>
    <source>
        <strain evidence="1">JCM 3276</strain>
    </source>
</reference>
<reference evidence="1" key="2">
    <citation type="submission" date="2020-09" db="EMBL/GenBank/DDBJ databases">
        <authorList>
            <person name="Sun Q."/>
            <person name="Ohkuma M."/>
        </authorList>
    </citation>
    <scope>NUCLEOTIDE SEQUENCE</scope>
    <source>
        <strain evidence="1">JCM 3276</strain>
    </source>
</reference>
<protein>
    <submittedName>
        <fullName evidence="1">Uncharacterized protein</fullName>
    </submittedName>
</protein>
<evidence type="ECO:0000313" key="2">
    <source>
        <dbReference type="Proteomes" id="UP000660680"/>
    </source>
</evidence>
<name>A0A918LEC0_9PSEU</name>
<dbReference type="PANTHER" id="PTHR48174">
    <property type="entry name" value="DUF946 FAMILY PROTEIN"/>
    <property type="match status" value="1"/>
</dbReference>
<proteinExistence type="predicted"/>